<dbReference type="GO" id="GO:0005524">
    <property type="term" value="F:ATP binding"/>
    <property type="evidence" value="ECO:0007669"/>
    <property type="project" value="UniProtKB-KW"/>
</dbReference>
<evidence type="ECO:0000256" key="2">
    <source>
        <dbReference type="ARBA" id="ARBA00022741"/>
    </source>
</evidence>
<evidence type="ECO:0000313" key="6">
    <source>
        <dbReference type="EMBL" id="QRN53272.1"/>
    </source>
</evidence>
<keyword evidence="2" id="KW-0547">Nucleotide-binding</keyword>
<dbReference type="PANTHER" id="PTHR42711">
    <property type="entry name" value="ABC TRANSPORTER ATP-BINDING PROTEIN"/>
    <property type="match status" value="1"/>
</dbReference>
<keyword evidence="3 6" id="KW-0067">ATP-binding</keyword>
<dbReference type="RefSeq" id="WP_188800502.1">
    <property type="nucleotide sequence ID" value="NZ_BMIZ01000002.1"/>
</dbReference>
<proteinExistence type="predicted"/>
<dbReference type="EMBL" id="CP064030">
    <property type="protein sequence ID" value="QRN53272.1"/>
    <property type="molecule type" value="Genomic_DNA"/>
</dbReference>
<dbReference type="Pfam" id="PF00005">
    <property type="entry name" value="ABC_tran"/>
    <property type="match status" value="1"/>
</dbReference>
<evidence type="ECO:0000256" key="4">
    <source>
        <dbReference type="SAM" id="MobiDB-lite"/>
    </source>
</evidence>
<evidence type="ECO:0000313" key="7">
    <source>
        <dbReference type="Proteomes" id="UP000663181"/>
    </source>
</evidence>
<dbReference type="SUPFAM" id="SSF52540">
    <property type="entry name" value="P-loop containing nucleoside triphosphate hydrolases"/>
    <property type="match status" value="1"/>
</dbReference>
<keyword evidence="7" id="KW-1185">Reference proteome</keyword>
<feature type="region of interest" description="Disordered" evidence="4">
    <location>
        <begin position="310"/>
        <end position="330"/>
    </location>
</feature>
<organism evidence="6 7">
    <name type="scientific">Dyella caseinilytica</name>
    <dbReference type="NCBI Taxonomy" id="1849581"/>
    <lineage>
        <taxon>Bacteria</taxon>
        <taxon>Pseudomonadati</taxon>
        <taxon>Pseudomonadota</taxon>
        <taxon>Gammaproteobacteria</taxon>
        <taxon>Lysobacterales</taxon>
        <taxon>Rhodanobacteraceae</taxon>
        <taxon>Dyella</taxon>
    </lineage>
</organism>
<protein>
    <submittedName>
        <fullName evidence="6">ABC transporter ATP-binding protein</fullName>
    </submittedName>
</protein>
<evidence type="ECO:0000256" key="3">
    <source>
        <dbReference type="ARBA" id="ARBA00022840"/>
    </source>
</evidence>
<gene>
    <name evidence="6" type="ORF">ISN74_17850</name>
</gene>
<keyword evidence="1" id="KW-0813">Transport</keyword>
<feature type="domain" description="ABC transporter" evidence="5">
    <location>
        <begin position="11"/>
        <end position="242"/>
    </location>
</feature>
<dbReference type="PROSITE" id="PS50893">
    <property type="entry name" value="ABC_TRANSPORTER_2"/>
    <property type="match status" value="1"/>
</dbReference>
<name>A0ABX7GS61_9GAMM</name>
<reference evidence="6 7" key="1">
    <citation type="submission" date="2020-10" db="EMBL/GenBank/DDBJ databases">
        <title>Phylogeny of dyella-like bacteria.</title>
        <authorList>
            <person name="Fu J."/>
        </authorList>
    </citation>
    <scope>NUCLEOTIDE SEQUENCE [LARGE SCALE GENOMIC DNA]</scope>
    <source>
        <strain evidence="6 7">DHOB09</strain>
    </source>
</reference>
<dbReference type="InterPro" id="IPR027417">
    <property type="entry name" value="P-loop_NTPase"/>
</dbReference>
<evidence type="ECO:0000259" key="5">
    <source>
        <dbReference type="PROSITE" id="PS50893"/>
    </source>
</evidence>
<dbReference type="InterPro" id="IPR003593">
    <property type="entry name" value="AAA+_ATPase"/>
</dbReference>
<dbReference type="InterPro" id="IPR003439">
    <property type="entry name" value="ABC_transporter-like_ATP-bd"/>
</dbReference>
<sequence length="330" mass="36760">MVQPMSSTPALVVDNLRKTYGNGVQALKGISLTVQPGDFFALLGPNGAGKSTLIGILSSLVNSTGGDAQIFGVSVNKRRNEAMKLIGLVPQELNFNQFEKPFDICVNEAGFYGIPRRIAAERAEKYLKELRLWDKAQDQARMLSGGMKRRLMIARAMMNEPRLLILDEPTAGVDIEIRRSMWQFISGINAAGTTVILTTHYLEEAEQLCRNIAIIDHGTIVENTSMKQLLSKLDVETFVFDVDNLPEHLPSLPGITFRRVDDHTLEAEMPRTQAMNALFEAFSTNGIVVTSMRNKTNRLEELFVRLVEHGRQEQGQQDQDKQASGKEKVA</sequence>
<dbReference type="InterPro" id="IPR050763">
    <property type="entry name" value="ABC_transporter_ATP-binding"/>
</dbReference>
<dbReference type="Proteomes" id="UP000663181">
    <property type="component" value="Chromosome"/>
</dbReference>
<accession>A0ABX7GS61</accession>
<dbReference type="SMART" id="SM00382">
    <property type="entry name" value="AAA"/>
    <property type="match status" value="1"/>
</dbReference>
<dbReference type="Gene3D" id="3.40.50.300">
    <property type="entry name" value="P-loop containing nucleotide triphosphate hydrolases"/>
    <property type="match status" value="1"/>
</dbReference>
<dbReference type="PROSITE" id="PS00211">
    <property type="entry name" value="ABC_TRANSPORTER_1"/>
    <property type="match status" value="1"/>
</dbReference>
<dbReference type="InterPro" id="IPR017871">
    <property type="entry name" value="ABC_transporter-like_CS"/>
</dbReference>
<evidence type="ECO:0000256" key="1">
    <source>
        <dbReference type="ARBA" id="ARBA00022448"/>
    </source>
</evidence>
<dbReference type="PANTHER" id="PTHR42711:SF15">
    <property type="entry name" value="ABC-TYPE MULTIDRUG TRANSPORT SYSTEM, ATPASE COMPONENT"/>
    <property type="match status" value="1"/>
</dbReference>